<keyword evidence="3" id="KW-1185">Reference proteome</keyword>
<evidence type="ECO:0000313" key="3">
    <source>
        <dbReference type="Proteomes" id="UP000240527"/>
    </source>
</evidence>
<dbReference type="EMBL" id="CP027850">
    <property type="protein sequence ID" value="AVQ01928.1"/>
    <property type="molecule type" value="Genomic_DNA"/>
</dbReference>
<protein>
    <submittedName>
        <fullName evidence="2">Uncharacterized protein</fullName>
    </submittedName>
</protein>
<name>A0ABN5ISE7_9CAUL</name>
<evidence type="ECO:0000313" key="2">
    <source>
        <dbReference type="EMBL" id="AVQ01928.1"/>
    </source>
</evidence>
<gene>
    <name evidence="2" type="ORF">B7G68_08755</name>
</gene>
<organism evidence="2 3">
    <name type="scientific">Caulobacter segnis</name>
    <dbReference type="NCBI Taxonomy" id="88688"/>
    <lineage>
        <taxon>Bacteria</taxon>
        <taxon>Pseudomonadati</taxon>
        <taxon>Pseudomonadota</taxon>
        <taxon>Alphaproteobacteria</taxon>
        <taxon>Caulobacterales</taxon>
        <taxon>Caulobacteraceae</taxon>
        <taxon>Caulobacter</taxon>
    </lineage>
</organism>
<sequence length="188" mass="20688">MSDGPHRTLPMKPRWKQVAQRAFGVTYSLDQVSETYAPALAGDWISEVRGPFVKAIQSAVVEGDQGQLFSNQALEDVQSLRSDCRSPLEASLVDETCEALAEGFRGQAAFEQAVENALNERLLRNIRQVEEHIHRERSAGRARSTRQRLEQAISGAGLKKLAKDVVSGAPPSRRRAPKQDGLEQGPSL</sequence>
<reference evidence="2 3" key="1">
    <citation type="journal article" date="2015" name="Biotechnol. Bioeng.">
        <title>Genome sequence and phenotypic characterization of Caulobacter segnis.</title>
        <authorList>
            <person name="Patel S."/>
            <person name="Fletcher B."/>
            <person name="Scott D.C."/>
            <person name="Ely B."/>
        </authorList>
    </citation>
    <scope>NUCLEOTIDE SEQUENCE [LARGE SCALE GENOMIC DNA]</scope>
    <source>
        <strain evidence="2 3">TK0059</strain>
    </source>
</reference>
<proteinExistence type="predicted"/>
<dbReference type="Proteomes" id="UP000240527">
    <property type="component" value="Chromosome"/>
</dbReference>
<dbReference type="RefSeq" id="WP_013078839.1">
    <property type="nucleotide sequence ID" value="NZ_CP027850.1"/>
</dbReference>
<evidence type="ECO:0000256" key="1">
    <source>
        <dbReference type="SAM" id="MobiDB-lite"/>
    </source>
</evidence>
<accession>A0ABN5ISE7</accession>
<feature type="region of interest" description="Disordered" evidence="1">
    <location>
        <begin position="160"/>
        <end position="188"/>
    </location>
</feature>